<sequence length="188" mass="20897">MWQSHVCEETESYESSGGKTNLTVKKTTFNMDVIITMLSGTSHTLRVHPQATVGDLKKIIHEKLGVPPQRQKLVFVNGQRTDLSNDSQPITYYGVQSGSRVSLLVTQPTQPATIQVFLRNEKGQVSTYDIKPDETVSNFKSKVQCREGVQVSQQRLVFQGREMSGGYLSDYNVGALSTIDLCLRLRGG</sequence>
<dbReference type="SMART" id="SM00213">
    <property type="entry name" value="UBQ"/>
    <property type="match status" value="2"/>
</dbReference>
<evidence type="ECO:0000256" key="1">
    <source>
        <dbReference type="SAM" id="MobiDB-lite"/>
    </source>
</evidence>
<accession>A0AAD3NEV9</accession>
<gene>
    <name evidence="3" type="ORF">AKAME5_002456700</name>
</gene>
<feature type="domain" description="Ubiquitin-like" evidence="2">
    <location>
        <begin position="114"/>
        <end position="188"/>
    </location>
</feature>
<dbReference type="Gene3D" id="3.10.20.90">
    <property type="entry name" value="Phosphatidylinositol 3-kinase Catalytic Subunit, Chain A, domain 1"/>
    <property type="match status" value="2"/>
</dbReference>
<feature type="region of interest" description="Disordered" evidence="1">
    <location>
        <begin position="1"/>
        <end position="20"/>
    </location>
</feature>
<dbReference type="InterPro" id="IPR019956">
    <property type="entry name" value="Ubiquitin_dom"/>
</dbReference>
<evidence type="ECO:0000313" key="3">
    <source>
        <dbReference type="EMBL" id="GLD73242.1"/>
    </source>
</evidence>
<dbReference type="InterPro" id="IPR050158">
    <property type="entry name" value="Ubiquitin_ubiquitin-like"/>
</dbReference>
<dbReference type="PROSITE" id="PS50053">
    <property type="entry name" value="UBIQUITIN_2"/>
    <property type="match status" value="2"/>
</dbReference>
<organism evidence="3 4">
    <name type="scientific">Lates japonicus</name>
    <name type="common">Japanese lates</name>
    <dbReference type="NCBI Taxonomy" id="270547"/>
    <lineage>
        <taxon>Eukaryota</taxon>
        <taxon>Metazoa</taxon>
        <taxon>Chordata</taxon>
        <taxon>Craniata</taxon>
        <taxon>Vertebrata</taxon>
        <taxon>Euteleostomi</taxon>
        <taxon>Actinopterygii</taxon>
        <taxon>Neopterygii</taxon>
        <taxon>Teleostei</taxon>
        <taxon>Neoteleostei</taxon>
        <taxon>Acanthomorphata</taxon>
        <taxon>Carangaria</taxon>
        <taxon>Carangaria incertae sedis</taxon>
        <taxon>Centropomidae</taxon>
        <taxon>Lates</taxon>
    </lineage>
</organism>
<dbReference type="PRINTS" id="PR00348">
    <property type="entry name" value="UBIQUITIN"/>
</dbReference>
<comment type="caution">
    <text evidence="3">The sequence shown here is derived from an EMBL/GenBank/DDBJ whole genome shotgun (WGS) entry which is preliminary data.</text>
</comment>
<reference evidence="3" key="1">
    <citation type="submission" date="2022-08" db="EMBL/GenBank/DDBJ databases">
        <title>Genome sequencing of akame (Lates japonicus).</title>
        <authorList>
            <person name="Hashiguchi Y."/>
            <person name="Takahashi H."/>
        </authorList>
    </citation>
    <scope>NUCLEOTIDE SEQUENCE</scope>
    <source>
        <strain evidence="3">Kochi</strain>
    </source>
</reference>
<protein>
    <submittedName>
        <fullName evidence="3">AYR17239.1 interferon stimulated protein 15a</fullName>
    </submittedName>
</protein>
<dbReference type="Pfam" id="PF00240">
    <property type="entry name" value="ubiquitin"/>
    <property type="match status" value="2"/>
</dbReference>
<evidence type="ECO:0000259" key="2">
    <source>
        <dbReference type="PROSITE" id="PS50053"/>
    </source>
</evidence>
<dbReference type="AlphaFoldDB" id="A0AAD3NEV9"/>
<dbReference type="SUPFAM" id="SSF54236">
    <property type="entry name" value="Ubiquitin-like"/>
    <property type="match status" value="2"/>
</dbReference>
<name>A0AAD3NEV9_LATJO</name>
<feature type="domain" description="Ubiquitin-like" evidence="2">
    <location>
        <begin position="31"/>
        <end position="110"/>
    </location>
</feature>
<dbReference type="PANTHER" id="PTHR10666">
    <property type="entry name" value="UBIQUITIN"/>
    <property type="match status" value="1"/>
</dbReference>
<dbReference type="InterPro" id="IPR029071">
    <property type="entry name" value="Ubiquitin-like_domsf"/>
</dbReference>
<proteinExistence type="predicted"/>
<dbReference type="Proteomes" id="UP001279410">
    <property type="component" value="Unassembled WGS sequence"/>
</dbReference>
<dbReference type="EMBL" id="BRZM01001475">
    <property type="protein sequence ID" value="GLD73242.1"/>
    <property type="molecule type" value="Genomic_DNA"/>
</dbReference>
<keyword evidence="4" id="KW-1185">Reference proteome</keyword>
<evidence type="ECO:0000313" key="4">
    <source>
        <dbReference type="Proteomes" id="UP001279410"/>
    </source>
</evidence>
<dbReference type="InterPro" id="IPR000626">
    <property type="entry name" value="Ubiquitin-like_dom"/>
</dbReference>